<comment type="function">
    <text evidence="15">Catalyzes the NADPH-dependent formation of L-aspartate-semialdehyde (L-ASA) by the reductive dephosphorylation of L-aspartyl-4-phosphate.</text>
</comment>
<feature type="active site" description="Proton acceptor" evidence="15 16">
    <location>
        <position position="251"/>
    </location>
</feature>
<sequence length="349" mass="38089">MERKGLHVAVVGATGAVGQQMIQTLENRKFPVETLTLLSSERSAGKKVVFKGQEIEVQVAKPESFAGVDIALFSAGGAVSKALAPEAVKRGAIVVDNTSAFRMDENVPLVVPEVNESDLTWHNGIIANPNCSTIQMVVALEPIRQAFGLKKVIVSTYQAVSGAGSQAIEELKTQAKAILAGESFTPEILPVKSERKHYQIAFNAIPQIDKFQENGFTFEEMKMINETKKIMHMPELEVAATCVRIPVMTGHSESVYIEVEKEGISAEQIKRVLKEAPGVVLQDDPADQLYPMPADCVGKNDVFVGRIRKDLDRDNAFHLWIVSDNLLKGAAWNSVQIAESLLKLGLVNL</sequence>
<feature type="binding site" evidence="15">
    <location>
        <position position="102"/>
    </location>
    <ligand>
        <name>phosphate</name>
        <dbReference type="ChEBI" id="CHEBI:43474"/>
    </ligand>
</feature>
<evidence type="ECO:0000256" key="3">
    <source>
        <dbReference type="ARBA" id="ARBA00005097"/>
    </source>
</evidence>
<dbReference type="GO" id="GO:0009089">
    <property type="term" value="P:lysine biosynthetic process via diaminopimelate"/>
    <property type="evidence" value="ECO:0007669"/>
    <property type="project" value="UniProtKB-UniRule"/>
</dbReference>
<keyword evidence="19" id="KW-1185">Reference proteome</keyword>
<reference evidence="18 19" key="1">
    <citation type="journal article" date="2006" name="Syst. Appl. Microbiol.">
        <title>Anoxybacillus amylolyticus sp. nov., a thermophilic amylase producing bacterium isolated from Mount Rittmann (Antarctica).</title>
        <authorList>
            <person name="Poli A."/>
            <person name="Esposito E."/>
            <person name="Lama L."/>
            <person name="Orlando P."/>
            <person name="Nicolaus G."/>
            <person name="de Appolonia F."/>
            <person name="Gambacorta A."/>
            <person name="Nicolaus B."/>
        </authorList>
    </citation>
    <scope>NUCLEOTIDE SEQUENCE [LARGE SCALE GENOMIC DNA]</scope>
    <source>
        <strain evidence="18 19">DSM 15939</strain>
    </source>
</reference>
<organism evidence="18 19">
    <name type="scientific">Anoxybacteroides amylolyticum</name>
    <dbReference type="NCBI Taxonomy" id="294699"/>
    <lineage>
        <taxon>Bacteria</taxon>
        <taxon>Bacillati</taxon>
        <taxon>Bacillota</taxon>
        <taxon>Bacilli</taxon>
        <taxon>Bacillales</taxon>
        <taxon>Anoxybacillaceae</taxon>
        <taxon>Anoxybacteroides</taxon>
    </lineage>
</organism>
<dbReference type="Proteomes" id="UP000076865">
    <property type="component" value="Chromosome"/>
</dbReference>
<feature type="binding site" evidence="15">
    <location>
        <begin position="161"/>
        <end position="162"/>
    </location>
    <ligand>
        <name>NADP(+)</name>
        <dbReference type="ChEBI" id="CHEBI:58349"/>
    </ligand>
</feature>
<dbReference type="GO" id="GO:0009097">
    <property type="term" value="P:isoleucine biosynthetic process"/>
    <property type="evidence" value="ECO:0007669"/>
    <property type="project" value="UniProtKB-UniRule"/>
</dbReference>
<dbReference type="InterPro" id="IPR012280">
    <property type="entry name" value="Semialdhyde_DH_dimer_dom"/>
</dbReference>
<dbReference type="NCBIfam" id="NF011456">
    <property type="entry name" value="PRK14874.1"/>
    <property type="match status" value="1"/>
</dbReference>
<dbReference type="GO" id="GO:0051287">
    <property type="term" value="F:NAD binding"/>
    <property type="evidence" value="ECO:0007669"/>
    <property type="project" value="InterPro"/>
</dbReference>
<comment type="pathway">
    <text evidence="3 15">Amino-acid biosynthesis; L-threonine biosynthesis; L-threonine from L-aspartate: step 2/5.</text>
</comment>
<feature type="binding site" evidence="15">
    <location>
        <begin position="14"/>
        <end position="17"/>
    </location>
    <ligand>
        <name>NADP(+)</name>
        <dbReference type="ChEBI" id="CHEBI:58349"/>
    </ligand>
</feature>
<dbReference type="InterPro" id="IPR000534">
    <property type="entry name" value="Semialdehyde_DH_NAD-bd"/>
</dbReference>
<evidence type="ECO:0000256" key="13">
    <source>
        <dbReference type="ARBA" id="ARBA00023167"/>
    </source>
</evidence>
<keyword evidence="9 15" id="KW-0521">NADP</keyword>
<evidence type="ECO:0000256" key="10">
    <source>
        <dbReference type="ARBA" id="ARBA00022915"/>
    </source>
</evidence>
<dbReference type="KEGG" id="aamy:GFC30_1569"/>
<dbReference type="UniPathway" id="UPA00051">
    <property type="reaction ID" value="UER00464"/>
</dbReference>
<dbReference type="SUPFAM" id="SSF51735">
    <property type="entry name" value="NAD(P)-binding Rossmann-fold domains"/>
    <property type="match status" value="1"/>
</dbReference>
<keyword evidence="7 15" id="KW-0028">Amino-acid biosynthesis</keyword>
<dbReference type="Gene3D" id="3.40.50.720">
    <property type="entry name" value="NAD(P)-binding Rossmann-like Domain"/>
    <property type="match status" value="1"/>
</dbReference>
<dbReference type="UniPathway" id="UPA00034">
    <property type="reaction ID" value="UER00016"/>
</dbReference>
<evidence type="ECO:0000256" key="8">
    <source>
        <dbReference type="ARBA" id="ARBA00022697"/>
    </source>
</evidence>
<evidence type="ECO:0000256" key="1">
    <source>
        <dbReference type="ARBA" id="ARBA00005021"/>
    </source>
</evidence>
<dbReference type="InterPro" id="IPR036291">
    <property type="entry name" value="NAD(P)-bd_dom_sf"/>
</dbReference>
<dbReference type="Pfam" id="PF01118">
    <property type="entry name" value="Semialdhyde_dh"/>
    <property type="match status" value="1"/>
</dbReference>
<feature type="binding site" evidence="15">
    <location>
        <position position="244"/>
    </location>
    <ligand>
        <name>substrate</name>
    </ligand>
</feature>
<keyword evidence="13 15" id="KW-0486">Methionine biosynthesis</keyword>
<dbReference type="NCBIfam" id="TIGR01296">
    <property type="entry name" value="asd_B"/>
    <property type="match status" value="1"/>
</dbReference>
<dbReference type="EMBL" id="CP015438">
    <property type="protein sequence ID" value="ANB59654.1"/>
    <property type="molecule type" value="Genomic_DNA"/>
</dbReference>
<feature type="binding site" evidence="15">
    <location>
        <begin position="42"/>
        <end position="43"/>
    </location>
    <ligand>
        <name>NADP(+)</name>
        <dbReference type="ChEBI" id="CHEBI:58349"/>
    </ligand>
</feature>
<dbReference type="RefSeq" id="WP_066323942.1">
    <property type="nucleotide sequence ID" value="NZ_CP015438.1"/>
</dbReference>
<comment type="pathway">
    <text evidence="2 15">Amino-acid biosynthesis; L-lysine biosynthesis via DAP pathway; (S)-tetrahydrodipicolinate from L-aspartate: step 2/4.</text>
</comment>
<protein>
    <recommendedName>
        <fullName evidence="6 15">Aspartate-semialdehyde dehydrogenase</fullName>
        <shortName evidence="15">ASA dehydrogenase</shortName>
        <shortName evidence="15">ASADH</shortName>
        <ecNumber evidence="6 15">1.2.1.11</ecNumber>
    </recommendedName>
    <alternativeName>
        <fullName evidence="15">Aspartate-beta-semialdehyde dehydrogenase</fullName>
    </alternativeName>
</protein>
<comment type="caution">
    <text evidence="15">Lacks conserved residue(s) required for the propagation of feature annotation.</text>
</comment>
<dbReference type="CDD" id="cd02316">
    <property type="entry name" value="VcASADH2_like_N"/>
    <property type="match status" value="1"/>
</dbReference>
<evidence type="ECO:0000256" key="16">
    <source>
        <dbReference type="PIRSR" id="PIRSR000148-1"/>
    </source>
</evidence>
<feature type="active site" description="Acyl-thioester intermediate" evidence="15 16">
    <location>
        <position position="131"/>
    </location>
</feature>
<dbReference type="PATRIC" id="fig|294699.3.peg.1591"/>
<evidence type="ECO:0000256" key="7">
    <source>
        <dbReference type="ARBA" id="ARBA00022605"/>
    </source>
</evidence>
<dbReference type="GO" id="GO:0019877">
    <property type="term" value="P:diaminopimelate biosynthetic process"/>
    <property type="evidence" value="ECO:0007669"/>
    <property type="project" value="UniProtKB-UniRule"/>
</dbReference>
<evidence type="ECO:0000256" key="6">
    <source>
        <dbReference type="ARBA" id="ARBA00013120"/>
    </source>
</evidence>
<dbReference type="Gene3D" id="3.30.360.10">
    <property type="entry name" value="Dihydrodipicolinate Reductase, domain 2"/>
    <property type="match status" value="1"/>
</dbReference>
<keyword evidence="11 15" id="KW-0560">Oxidoreductase</keyword>
<evidence type="ECO:0000256" key="11">
    <source>
        <dbReference type="ARBA" id="ARBA00023002"/>
    </source>
</evidence>
<gene>
    <name evidence="15 18" type="primary">asd</name>
    <name evidence="18" type="ORF">GFC30_1569</name>
</gene>
<evidence type="ECO:0000313" key="19">
    <source>
        <dbReference type="Proteomes" id="UP000076865"/>
    </source>
</evidence>
<dbReference type="InterPro" id="IPR000319">
    <property type="entry name" value="Asp-semialdehyde_DH_CS"/>
</dbReference>
<keyword evidence="10 15" id="KW-0220">Diaminopimelate biosynthesis</keyword>
<dbReference type="OrthoDB" id="9805684at2"/>
<feature type="binding site" evidence="15">
    <location>
        <position position="158"/>
    </location>
    <ligand>
        <name>substrate</name>
    </ligand>
</feature>
<proteinExistence type="inferred from homology"/>
<name>A0A167T9B8_9BACL</name>
<dbReference type="PROSITE" id="PS01103">
    <property type="entry name" value="ASD"/>
    <property type="match status" value="1"/>
</dbReference>
<dbReference type="GO" id="GO:0071266">
    <property type="term" value="P:'de novo' L-methionine biosynthetic process"/>
    <property type="evidence" value="ECO:0007669"/>
    <property type="project" value="UniProtKB-UniRule"/>
</dbReference>
<dbReference type="GO" id="GO:0046983">
    <property type="term" value="F:protein dimerization activity"/>
    <property type="evidence" value="ECO:0007669"/>
    <property type="project" value="InterPro"/>
</dbReference>
<dbReference type="GO" id="GO:0009088">
    <property type="term" value="P:threonine biosynthetic process"/>
    <property type="evidence" value="ECO:0007669"/>
    <property type="project" value="UniProtKB-UniRule"/>
</dbReference>
<evidence type="ECO:0000256" key="9">
    <source>
        <dbReference type="ARBA" id="ARBA00022857"/>
    </source>
</evidence>
<evidence type="ECO:0000256" key="12">
    <source>
        <dbReference type="ARBA" id="ARBA00023154"/>
    </source>
</evidence>
<dbReference type="SMART" id="SM00859">
    <property type="entry name" value="Semialdhyde_dh"/>
    <property type="match status" value="1"/>
</dbReference>
<dbReference type="CDD" id="cd18131">
    <property type="entry name" value="ASADH_C_bac_euk_like"/>
    <property type="match status" value="1"/>
</dbReference>
<dbReference type="UniPathway" id="UPA00050">
    <property type="reaction ID" value="UER00463"/>
</dbReference>
<dbReference type="PANTHER" id="PTHR46278:SF2">
    <property type="entry name" value="ASPARTATE-SEMIALDEHYDE DEHYDROGENASE"/>
    <property type="match status" value="1"/>
</dbReference>
<dbReference type="AlphaFoldDB" id="A0A167T9B8"/>
<comment type="pathway">
    <text evidence="1 15">Amino-acid biosynthesis; L-methionine biosynthesis via de novo pathway; L-homoserine from L-aspartate: step 2/3.</text>
</comment>
<accession>A0A167T9B8</accession>
<dbReference type="HAMAP" id="MF_02121">
    <property type="entry name" value="ASADH"/>
    <property type="match status" value="1"/>
</dbReference>
<dbReference type="InterPro" id="IPR012080">
    <property type="entry name" value="Asp_semialdehyde_DH"/>
</dbReference>
<dbReference type="EC" id="1.2.1.11" evidence="6 15"/>
<evidence type="ECO:0000256" key="2">
    <source>
        <dbReference type="ARBA" id="ARBA00005076"/>
    </source>
</evidence>
<comment type="similarity">
    <text evidence="4 15">Belongs to the aspartate-semialdehyde dehydrogenase family.</text>
</comment>
<keyword evidence="12 15" id="KW-0457">Lysine biosynthesis</keyword>
<dbReference type="PIRSF" id="PIRSF000148">
    <property type="entry name" value="ASA_dh"/>
    <property type="match status" value="1"/>
</dbReference>
<evidence type="ECO:0000256" key="4">
    <source>
        <dbReference type="ARBA" id="ARBA00010584"/>
    </source>
</evidence>
<comment type="subunit">
    <text evidence="5 15">Homodimer.</text>
</comment>
<evidence type="ECO:0000256" key="15">
    <source>
        <dbReference type="HAMAP-Rule" id="MF_02121"/>
    </source>
</evidence>
<dbReference type="PANTHER" id="PTHR46278">
    <property type="entry name" value="DEHYDROGENASE, PUTATIVE-RELATED"/>
    <property type="match status" value="1"/>
</dbReference>
<evidence type="ECO:0000259" key="17">
    <source>
        <dbReference type="SMART" id="SM00859"/>
    </source>
</evidence>
<feature type="binding site" evidence="15">
    <location>
        <position position="325"/>
    </location>
    <ligand>
        <name>NADP(+)</name>
        <dbReference type="ChEBI" id="CHEBI:58349"/>
    </ligand>
</feature>
<dbReference type="InterPro" id="IPR005986">
    <property type="entry name" value="Asp_semialdehyde_DH_beta"/>
</dbReference>
<dbReference type="SUPFAM" id="SSF55347">
    <property type="entry name" value="Glyceraldehyde-3-phosphate dehydrogenase-like, C-terminal domain"/>
    <property type="match status" value="1"/>
</dbReference>
<dbReference type="GO" id="GO:0050661">
    <property type="term" value="F:NADP binding"/>
    <property type="evidence" value="ECO:0007669"/>
    <property type="project" value="UniProtKB-UniRule"/>
</dbReference>
<evidence type="ECO:0000313" key="18">
    <source>
        <dbReference type="EMBL" id="ANB59654.1"/>
    </source>
</evidence>
<feature type="domain" description="Semialdehyde dehydrogenase NAD-binding" evidence="17">
    <location>
        <begin position="7"/>
        <end position="122"/>
    </location>
</feature>
<evidence type="ECO:0000256" key="5">
    <source>
        <dbReference type="ARBA" id="ARBA00011738"/>
    </source>
</evidence>
<dbReference type="GO" id="GO:0004073">
    <property type="term" value="F:aspartate-semialdehyde dehydrogenase activity"/>
    <property type="evidence" value="ECO:0007669"/>
    <property type="project" value="UniProtKB-UniRule"/>
</dbReference>
<evidence type="ECO:0000256" key="14">
    <source>
        <dbReference type="ARBA" id="ARBA00047891"/>
    </source>
</evidence>
<comment type="catalytic activity">
    <reaction evidence="14 15">
        <text>L-aspartate 4-semialdehyde + phosphate + NADP(+) = 4-phospho-L-aspartate + NADPH + H(+)</text>
        <dbReference type="Rhea" id="RHEA:24284"/>
        <dbReference type="ChEBI" id="CHEBI:15378"/>
        <dbReference type="ChEBI" id="CHEBI:43474"/>
        <dbReference type="ChEBI" id="CHEBI:57535"/>
        <dbReference type="ChEBI" id="CHEBI:57783"/>
        <dbReference type="ChEBI" id="CHEBI:58349"/>
        <dbReference type="ChEBI" id="CHEBI:537519"/>
        <dbReference type="EC" id="1.2.1.11"/>
    </reaction>
</comment>
<dbReference type="Pfam" id="PF02774">
    <property type="entry name" value="Semialdhyde_dhC"/>
    <property type="match status" value="1"/>
</dbReference>
<keyword evidence="8 15" id="KW-0791">Threonine biosynthesis</keyword>